<comment type="subcellular location">
    <subcellularLocation>
        <location evidence="1 5">Cytoplasm</location>
    </subcellularLocation>
</comment>
<keyword evidence="4 5" id="KW-0963">Cytoplasm</keyword>
<dbReference type="PANTHER" id="PTHR33602">
    <property type="entry name" value="REGULATORY PROTEIN RECX FAMILY PROTEIN"/>
    <property type="match status" value="1"/>
</dbReference>
<comment type="caution">
    <text evidence="9">The sequence shown here is derived from an EMBL/GenBank/DDBJ whole genome shotgun (WGS) entry which is preliminary data.</text>
</comment>
<protein>
    <recommendedName>
        <fullName evidence="3 5">Regulatory protein RecX</fullName>
    </recommendedName>
</protein>
<dbReference type="InterPro" id="IPR053925">
    <property type="entry name" value="RecX_HTH_3rd"/>
</dbReference>
<evidence type="ECO:0000256" key="5">
    <source>
        <dbReference type="HAMAP-Rule" id="MF_01114"/>
    </source>
</evidence>
<organism evidence="9 10">
    <name type="scientific">Alkalihalobacterium chitinilyticum</name>
    <dbReference type="NCBI Taxonomy" id="2980103"/>
    <lineage>
        <taxon>Bacteria</taxon>
        <taxon>Bacillati</taxon>
        <taxon>Bacillota</taxon>
        <taxon>Bacilli</taxon>
        <taxon>Bacillales</taxon>
        <taxon>Bacillaceae</taxon>
        <taxon>Alkalihalobacterium</taxon>
    </lineage>
</organism>
<keyword evidence="10" id="KW-1185">Reference proteome</keyword>
<evidence type="ECO:0000313" key="9">
    <source>
        <dbReference type="EMBL" id="MDE5414851.1"/>
    </source>
</evidence>
<dbReference type="EMBL" id="JAOTPO010000011">
    <property type="protein sequence ID" value="MDE5414851.1"/>
    <property type="molecule type" value="Genomic_DNA"/>
</dbReference>
<evidence type="ECO:0000313" key="10">
    <source>
        <dbReference type="Proteomes" id="UP001148125"/>
    </source>
</evidence>
<evidence type="ECO:0000259" key="7">
    <source>
        <dbReference type="Pfam" id="PF21981"/>
    </source>
</evidence>
<dbReference type="Pfam" id="PF21982">
    <property type="entry name" value="RecX_HTH1"/>
    <property type="match status" value="1"/>
</dbReference>
<evidence type="ECO:0000256" key="4">
    <source>
        <dbReference type="ARBA" id="ARBA00022490"/>
    </source>
</evidence>
<name>A0ABT5VHC8_9BACI</name>
<proteinExistence type="inferred from homology"/>
<dbReference type="InterPro" id="IPR003783">
    <property type="entry name" value="Regulatory_RecX"/>
</dbReference>
<sequence>MAVITKITTQKNNKERFNVFINQGAGEEYGFSVDQDVLISSRLKKGMEIDVEELQKILAEDKVKKAYNLALSYLSYRMRSEKEVVDYLKKKEYEEWEIHQVIKKLKEYNFLNDQDFAVAFVRTKKNTGVKGPKVIEQELFKKGVNEKMAEVALDEYTYAEQLEHIMKWVEKQAKKTLKESQQAYEQRIKRQLLSKGFSYEVIEEGLKENGVSFNTDQQWEAIVHQGEKGKRKYSHLSNYEYRYKLKQWLYQKGFPIDLIEQYLEENRE</sequence>
<dbReference type="NCBIfam" id="NF010733">
    <property type="entry name" value="PRK14135.1"/>
    <property type="match status" value="1"/>
</dbReference>
<evidence type="ECO:0000256" key="2">
    <source>
        <dbReference type="ARBA" id="ARBA00009695"/>
    </source>
</evidence>
<comment type="function">
    <text evidence="5">Modulates RecA activity.</text>
</comment>
<dbReference type="PANTHER" id="PTHR33602:SF1">
    <property type="entry name" value="REGULATORY PROTEIN RECX FAMILY PROTEIN"/>
    <property type="match status" value="1"/>
</dbReference>
<evidence type="ECO:0000256" key="1">
    <source>
        <dbReference type="ARBA" id="ARBA00004496"/>
    </source>
</evidence>
<dbReference type="Gene3D" id="1.10.10.10">
    <property type="entry name" value="Winged helix-like DNA-binding domain superfamily/Winged helix DNA-binding domain"/>
    <property type="match status" value="4"/>
</dbReference>
<feature type="domain" description="RecX second three-helical" evidence="6">
    <location>
        <begin position="112"/>
        <end position="153"/>
    </location>
</feature>
<dbReference type="InterPro" id="IPR053926">
    <property type="entry name" value="RecX_HTH_1st"/>
</dbReference>
<dbReference type="Pfam" id="PF02631">
    <property type="entry name" value="RecX_HTH2"/>
    <property type="match status" value="1"/>
</dbReference>
<dbReference type="InterPro" id="IPR036388">
    <property type="entry name" value="WH-like_DNA-bd_sf"/>
</dbReference>
<feature type="domain" description="RecX third three-helical" evidence="7">
    <location>
        <begin position="216"/>
        <end position="263"/>
    </location>
</feature>
<gene>
    <name evidence="5 9" type="primary">recX</name>
    <name evidence="9" type="ORF">N7Z68_15940</name>
</gene>
<dbReference type="HAMAP" id="MF_01114">
    <property type="entry name" value="RecX"/>
    <property type="match status" value="1"/>
</dbReference>
<feature type="domain" description="RecX first three-helical" evidence="8">
    <location>
        <begin position="66"/>
        <end position="105"/>
    </location>
</feature>
<evidence type="ECO:0000259" key="6">
    <source>
        <dbReference type="Pfam" id="PF02631"/>
    </source>
</evidence>
<comment type="similarity">
    <text evidence="2 5">Belongs to the RecX family.</text>
</comment>
<dbReference type="Pfam" id="PF21981">
    <property type="entry name" value="RecX_HTH3"/>
    <property type="match status" value="2"/>
</dbReference>
<reference evidence="9" key="1">
    <citation type="submission" date="2024-05" db="EMBL/GenBank/DDBJ databases">
        <title>Alkalihalobacillus sp. strain MEB203 novel alkaliphilic bacterium from Lonar Lake, India.</title>
        <authorList>
            <person name="Joshi A."/>
            <person name="Thite S."/>
            <person name="Mengade P."/>
        </authorList>
    </citation>
    <scope>NUCLEOTIDE SEQUENCE</scope>
    <source>
        <strain evidence="9">MEB 203</strain>
    </source>
</reference>
<feature type="domain" description="RecX third three-helical" evidence="7">
    <location>
        <begin position="160"/>
        <end position="204"/>
    </location>
</feature>
<dbReference type="RefSeq" id="WP_275119457.1">
    <property type="nucleotide sequence ID" value="NZ_JAOTPO010000011.1"/>
</dbReference>
<dbReference type="Proteomes" id="UP001148125">
    <property type="component" value="Unassembled WGS sequence"/>
</dbReference>
<evidence type="ECO:0000256" key="3">
    <source>
        <dbReference type="ARBA" id="ARBA00018111"/>
    </source>
</evidence>
<evidence type="ECO:0000259" key="8">
    <source>
        <dbReference type="Pfam" id="PF21982"/>
    </source>
</evidence>
<dbReference type="InterPro" id="IPR053924">
    <property type="entry name" value="RecX_HTH_2nd"/>
</dbReference>
<accession>A0ABT5VHC8</accession>